<sequence length="100" mass="11545">MRYTPRHALNTLIDIFLVQSVVCALYNIYAFMPVENSTQIYILVYFGVFYFKLVGLMIALILVITFQLNSTWAVVSGILTWRVEEKHLETCAGRYSLNSK</sequence>
<feature type="transmembrane region" description="Helical" evidence="1">
    <location>
        <begin position="40"/>
        <end position="64"/>
    </location>
</feature>
<reference evidence="2 3" key="1">
    <citation type="submission" date="2024-07" db="EMBL/GenBank/DDBJ databases">
        <authorList>
            <person name="Akdeniz Z."/>
        </authorList>
    </citation>
    <scope>NUCLEOTIDE SEQUENCE [LARGE SCALE GENOMIC DNA]</scope>
</reference>
<keyword evidence="1" id="KW-0812">Transmembrane</keyword>
<keyword evidence="1" id="KW-0472">Membrane</keyword>
<name>A0ABP1HE24_9EUKA</name>
<protein>
    <submittedName>
        <fullName evidence="2">Hypothetical_protein</fullName>
    </submittedName>
</protein>
<dbReference type="Proteomes" id="UP001642409">
    <property type="component" value="Unassembled WGS sequence"/>
</dbReference>
<dbReference type="EMBL" id="CAXDID020000028">
    <property type="protein sequence ID" value="CAL5992267.1"/>
    <property type="molecule type" value="Genomic_DNA"/>
</dbReference>
<keyword evidence="3" id="KW-1185">Reference proteome</keyword>
<evidence type="ECO:0000256" key="1">
    <source>
        <dbReference type="SAM" id="Phobius"/>
    </source>
</evidence>
<gene>
    <name evidence="2" type="ORF">HINF_LOCUS12500</name>
</gene>
<evidence type="ECO:0000313" key="2">
    <source>
        <dbReference type="EMBL" id="CAL5992267.1"/>
    </source>
</evidence>
<keyword evidence="1" id="KW-1133">Transmembrane helix</keyword>
<accession>A0ABP1HE24</accession>
<evidence type="ECO:0000313" key="3">
    <source>
        <dbReference type="Proteomes" id="UP001642409"/>
    </source>
</evidence>
<organism evidence="2 3">
    <name type="scientific">Hexamita inflata</name>
    <dbReference type="NCBI Taxonomy" id="28002"/>
    <lineage>
        <taxon>Eukaryota</taxon>
        <taxon>Metamonada</taxon>
        <taxon>Diplomonadida</taxon>
        <taxon>Hexamitidae</taxon>
        <taxon>Hexamitinae</taxon>
        <taxon>Hexamita</taxon>
    </lineage>
</organism>
<comment type="caution">
    <text evidence="2">The sequence shown here is derived from an EMBL/GenBank/DDBJ whole genome shotgun (WGS) entry which is preliminary data.</text>
</comment>
<proteinExistence type="predicted"/>
<feature type="transmembrane region" description="Helical" evidence="1">
    <location>
        <begin position="12"/>
        <end position="34"/>
    </location>
</feature>